<dbReference type="SUPFAM" id="SSF56784">
    <property type="entry name" value="HAD-like"/>
    <property type="match status" value="1"/>
</dbReference>
<feature type="domain" description="Nephrocystin 3-like N-terminal" evidence="7">
    <location>
        <begin position="285"/>
        <end position="400"/>
    </location>
</feature>
<dbReference type="Pfam" id="PF05761">
    <property type="entry name" value="5_nucleotid"/>
    <property type="match status" value="1"/>
</dbReference>
<evidence type="ECO:0000256" key="1">
    <source>
        <dbReference type="ARBA" id="ARBA00009589"/>
    </source>
</evidence>
<dbReference type="GO" id="GO:0046872">
    <property type="term" value="F:metal ion binding"/>
    <property type="evidence" value="ECO:0007669"/>
    <property type="project" value="UniProtKB-KW"/>
</dbReference>
<dbReference type="PANTHER" id="PTHR12103:SF11">
    <property type="entry name" value="5'-NUCLEOTIDASE DOMAIN-CONTAINING PROTEIN 3"/>
    <property type="match status" value="1"/>
</dbReference>
<dbReference type="GO" id="GO:0008253">
    <property type="term" value="F:5'-nucleotidase activity"/>
    <property type="evidence" value="ECO:0007669"/>
    <property type="project" value="TreeGrafter"/>
</dbReference>
<evidence type="ECO:0000259" key="7">
    <source>
        <dbReference type="Pfam" id="PF24883"/>
    </source>
</evidence>
<gene>
    <name evidence="8" type="primary">Nt5dc3</name>
    <name evidence="8" type="ORF">GTO96_0021718</name>
</gene>
<evidence type="ECO:0000313" key="9">
    <source>
        <dbReference type="Proteomes" id="UP000886611"/>
    </source>
</evidence>
<dbReference type="Gene3D" id="3.40.50.300">
    <property type="entry name" value="P-loop containing nucleotide triphosphate hydrolases"/>
    <property type="match status" value="1"/>
</dbReference>
<dbReference type="NCBIfam" id="TIGR02244">
    <property type="entry name" value="HAD-IG-Ncltidse"/>
    <property type="match status" value="1"/>
</dbReference>
<keyword evidence="4" id="KW-0378">Hydrolase</keyword>
<dbReference type="EMBL" id="JAATIS010005064">
    <property type="protein sequence ID" value="KAG2459816.1"/>
    <property type="molecule type" value="Genomic_DNA"/>
</dbReference>
<dbReference type="SUPFAM" id="SSF52540">
    <property type="entry name" value="P-loop containing nucleoside triphosphate hydrolases"/>
    <property type="match status" value="1"/>
</dbReference>
<proteinExistence type="inferred from homology"/>
<evidence type="ECO:0000256" key="3">
    <source>
        <dbReference type="ARBA" id="ARBA00022737"/>
    </source>
</evidence>
<comment type="similarity">
    <text evidence="1">Belongs to the 5'(3')-deoxyribonucleotidase family.</text>
</comment>
<comment type="caution">
    <text evidence="8">The sequence shown here is derived from an EMBL/GenBank/DDBJ whole genome shotgun (WGS) entry which is preliminary data.</text>
</comment>
<keyword evidence="5" id="KW-0460">Magnesium</keyword>
<dbReference type="InterPro" id="IPR027417">
    <property type="entry name" value="P-loop_NTPase"/>
</dbReference>
<dbReference type="InterPro" id="IPR008380">
    <property type="entry name" value="HAD-SF_hydro_IG_5-nucl"/>
</dbReference>
<accession>A0A8X7X214</accession>
<dbReference type="InterPro" id="IPR056884">
    <property type="entry name" value="NPHP3-like_N"/>
</dbReference>
<keyword evidence="9" id="KW-1185">Reference proteome</keyword>
<dbReference type="InterPro" id="IPR023214">
    <property type="entry name" value="HAD_sf"/>
</dbReference>
<sequence>MTETFPQLNAFCRSRGTYFRAIHLQEHAHDIQSTVSQQTANFSQQKNFSSQRLKISLDYINNCSPFFICVLGSQYGDFCTDFPEPLETSTSNEEVLPLVKRNLYMAAATGYPWVLSEKNRNCSLTELEIIQAAFINNSHSSFFYFKDYCHSEDVTEAIYDSKHTTLKQFTHLTESEQLKVRELKCKIINKGLPVRFYKSLKHLGELVFEDWKGIVEKLHSENLLYTSPSYEDSLIQVLSKAFTKRCSKSFVSSPESQLVFEKLDAFVLSSSEACDTEENSLQPQMKSAQKSILLLYGAKGCGKSSLLANWLEMFTQNHQEMLVLSHYVGTSSPASDIQLFLRYCTRKLRCKHFGIEEADALYSENQLDLWTFPQVVQAFVSAAGLRPCLLVLDGINELGATFGLSEKQVKEFQWMPVLPPNCKCVLSTTFSDLSYKSIIHRQDVQVLHCTCPSDTVRGRILQKHQALPEKEIPSTLLWNIMHKKLSKLPAVLAVLGRELRTCGVFSDEEVCMEEYLEVHSLHELWGLVLKRWVQDYSWTAEKKRSKKKRESSSHSEGKQQPQNEFSGMKGWVPDVLCLIRLSHGGLSEDELLSLLRILGYSGPLEVPNLAWASFRCSVWEWIQEQPDGMINFNHLSISQAVDHFILNLIPLVACNLLDPDAIFANNEMSLEDIEIYGFDYDYTLAFYSKDLHTLIFNIARDILVGEHRYPEGLRAYDYIPDFVIRGLHYDVQKALLMKIDAFHYIQLGTVYRGLHPVSDKEVVAMYEGSHVPLEQMSDFYGKSSHGHTMKQFMDIFSLPEMTLLSCVNDYFMRHNIDYEPVHLYKDVKESIGDVHVKGILYRSVEADIEKYVCYGEQTQAVLRKLADHGKKMFLITNSPFDFVNRGMNYIVGKDWRDLFDVVIVQADKPDFFNDRRKPFRKVNNKGVLLWDRIHELEKGQIYKQGNLYEFLRLTGWRGSKVLYFGDHIYSDLADLTLKHGWRTGAIIPELRSEIKIMNTKEFVDTMTWLQGLTGLLERMQVYRDAESQMVLREWIKEREGMRSKTKNIFNPQFGSLFRTYHNPTYFSRRLSRFADIYMASLSCLLNYDLHHTFFPRRNPLQHEAPVWTDQICAGTLKNPFQAKMDNIG</sequence>
<protein>
    <submittedName>
        <fullName evidence="8">NT5D3 protein</fullName>
    </submittedName>
</protein>
<dbReference type="Gene3D" id="3.40.50.1000">
    <property type="entry name" value="HAD superfamily/HAD-like"/>
    <property type="match status" value="1"/>
</dbReference>
<evidence type="ECO:0000256" key="5">
    <source>
        <dbReference type="ARBA" id="ARBA00022842"/>
    </source>
</evidence>
<dbReference type="Proteomes" id="UP000886611">
    <property type="component" value="Unassembled WGS sequence"/>
</dbReference>
<evidence type="ECO:0000256" key="6">
    <source>
        <dbReference type="SAM" id="MobiDB-lite"/>
    </source>
</evidence>
<dbReference type="FunFam" id="3.40.50.1000:FF:000026">
    <property type="entry name" value="NT5DC3 isoform 1"/>
    <property type="match status" value="1"/>
</dbReference>
<keyword evidence="2" id="KW-0479">Metal-binding</keyword>
<evidence type="ECO:0000256" key="2">
    <source>
        <dbReference type="ARBA" id="ARBA00022723"/>
    </source>
</evidence>
<name>A0A8X7X214_POLSE</name>
<dbReference type="Pfam" id="PF24883">
    <property type="entry name" value="NPHP3_N"/>
    <property type="match status" value="1"/>
</dbReference>
<dbReference type="InterPro" id="IPR036412">
    <property type="entry name" value="HAD-like_sf"/>
</dbReference>
<evidence type="ECO:0000313" key="8">
    <source>
        <dbReference type="EMBL" id="KAG2459816.1"/>
    </source>
</evidence>
<feature type="non-terminal residue" evidence="8">
    <location>
        <position position="1128"/>
    </location>
</feature>
<organism evidence="8 9">
    <name type="scientific">Polypterus senegalus</name>
    <name type="common">Senegal bichir</name>
    <dbReference type="NCBI Taxonomy" id="55291"/>
    <lineage>
        <taxon>Eukaryota</taxon>
        <taxon>Metazoa</taxon>
        <taxon>Chordata</taxon>
        <taxon>Craniata</taxon>
        <taxon>Vertebrata</taxon>
        <taxon>Euteleostomi</taxon>
        <taxon>Actinopterygii</taxon>
        <taxon>Polypteriformes</taxon>
        <taxon>Polypteridae</taxon>
        <taxon>Polypterus</taxon>
    </lineage>
</organism>
<dbReference type="AlphaFoldDB" id="A0A8X7X214"/>
<evidence type="ECO:0000256" key="4">
    <source>
        <dbReference type="ARBA" id="ARBA00022801"/>
    </source>
</evidence>
<reference evidence="8 9" key="1">
    <citation type="journal article" date="2021" name="Cell">
        <title>Tracing the genetic footprints of vertebrate landing in non-teleost ray-finned fishes.</title>
        <authorList>
            <person name="Bi X."/>
            <person name="Wang K."/>
            <person name="Yang L."/>
            <person name="Pan H."/>
            <person name="Jiang H."/>
            <person name="Wei Q."/>
            <person name="Fang M."/>
            <person name="Yu H."/>
            <person name="Zhu C."/>
            <person name="Cai Y."/>
            <person name="He Y."/>
            <person name="Gan X."/>
            <person name="Zeng H."/>
            <person name="Yu D."/>
            <person name="Zhu Y."/>
            <person name="Jiang H."/>
            <person name="Qiu Q."/>
            <person name="Yang H."/>
            <person name="Zhang Y.E."/>
            <person name="Wang W."/>
            <person name="Zhu M."/>
            <person name="He S."/>
            <person name="Zhang G."/>
        </authorList>
    </citation>
    <scope>NUCLEOTIDE SEQUENCE [LARGE SCALE GENOMIC DNA]</scope>
    <source>
        <strain evidence="8">Bchr_013</strain>
    </source>
</reference>
<feature type="non-terminal residue" evidence="8">
    <location>
        <position position="1"/>
    </location>
</feature>
<dbReference type="PANTHER" id="PTHR12103">
    <property type="entry name" value="5'-NUCLEOTIDASE DOMAIN-CONTAINING"/>
    <property type="match status" value="1"/>
</dbReference>
<keyword evidence="3" id="KW-0677">Repeat</keyword>
<feature type="region of interest" description="Disordered" evidence="6">
    <location>
        <begin position="544"/>
        <end position="566"/>
    </location>
</feature>
<dbReference type="CDD" id="cd07522">
    <property type="entry name" value="HAD_cN-II"/>
    <property type="match status" value="1"/>
</dbReference>